<dbReference type="AlphaFoldDB" id="C1F186"/>
<dbReference type="GO" id="GO:0016884">
    <property type="term" value="F:carbon-nitrogen ligase activity, with glutamine as amido-N-donor"/>
    <property type="evidence" value="ECO:0007669"/>
    <property type="project" value="InterPro"/>
</dbReference>
<dbReference type="InterPro" id="IPR003789">
    <property type="entry name" value="Asn/Gln_tRNA_amidoTrase-B-like"/>
</dbReference>
<dbReference type="EMBL" id="CP001472">
    <property type="protein sequence ID" value="ACO31604.1"/>
    <property type="molecule type" value="Genomic_DNA"/>
</dbReference>
<dbReference type="KEGG" id="aca:ACP_2390"/>
<evidence type="ECO:0000313" key="2">
    <source>
        <dbReference type="Proteomes" id="UP000002207"/>
    </source>
</evidence>
<dbReference type="RefSeq" id="WP_015897476.1">
    <property type="nucleotide sequence ID" value="NC_012483.1"/>
</dbReference>
<dbReference type="Gene3D" id="1.10.1510.10">
    <property type="entry name" value="Uncharacterised protein YqeY/AIM41 PF09424, N-terminal domain"/>
    <property type="match status" value="1"/>
</dbReference>
<dbReference type="SUPFAM" id="SSF89095">
    <property type="entry name" value="GatB/YqeY motif"/>
    <property type="match status" value="1"/>
</dbReference>
<name>C1F186_ACIC5</name>
<evidence type="ECO:0000313" key="1">
    <source>
        <dbReference type="EMBL" id="ACO31604.1"/>
    </source>
</evidence>
<dbReference type="PANTHER" id="PTHR28055">
    <property type="entry name" value="ALTERED INHERITANCE OF MITOCHONDRIA PROTEIN 41, MITOCHONDRIAL"/>
    <property type="match status" value="1"/>
</dbReference>
<dbReference type="OrthoDB" id="9794041at2"/>
<dbReference type="Pfam" id="PF09424">
    <property type="entry name" value="YqeY"/>
    <property type="match status" value="1"/>
</dbReference>
<dbReference type="PANTHER" id="PTHR28055:SF1">
    <property type="entry name" value="ALTERED INHERITANCE OF MITOCHONDRIA PROTEIN 41, MITOCHONDRIAL"/>
    <property type="match status" value="1"/>
</dbReference>
<dbReference type="InterPro" id="IPR023168">
    <property type="entry name" value="GatB_Yqey_C_2"/>
</dbReference>
<dbReference type="InParanoid" id="C1F186"/>
<accession>C1F186</accession>
<dbReference type="STRING" id="240015.ACP_2390"/>
<protein>
    <submittedName>
        <fullName evidence="1">GatB/Yqey domain protein</fullName>
    </submittedName>
</protein>
<organism evidence="1 2">
    <name type="scientific">Acidobacterium capsulatum (strain ATCC 51196 / DSM 11244 / BCRC 80197 / JCM 7670 / NBRC 15755 / NCIMB 13165 / 161)</name>
    <dbReference type="NCBI Taxonomy" id="240015"/>
    <lineage>
        <taxon>Bacteria</taxon>
        <taxon>Pseudomonadati</taxon>
        <taxon>Acidobacteriota</taxon>
        <taxon>Terriglobia</taxon>
        <taxon>Terriglobales</taxon>
        <taxon>Acidobacteriaceae</taxon>
        <taxon>Acidobacterium</taxon>
    </lineage>
</organism>
<gene>
    <name evidence="1" type="ordered locus">ACP_2390</name>
</gene>
<proteinExistence type="predicted"/>
<dbReference type="eggNOG" id="COG1610">
    <property type="taxonomic scope" value="Bacteria"/>
</dbReference>
<dbReference type="InterPro" id="IPR042184">
    <property type="entry name" value="YqeY/Aim41_N"/>
</dbReference>
<dbReference type="InterPro" id="IPR019004">
    <property type="entry name" value="YqeY/Aim41"/>
</dbReference>
<dbReference type="Proteomes" id="UP000002207">
    <property type="component" value="Chromosome"/>
</dbReference>
<reference evidence="1 2" key="1">
    <citation type="journal article" date="2009" name="Appl. Environ. Microbiol.">
        <title>Three genomes from the phylum Acidobacteria provide insight into the lifestyles of these microorganisms in soils.</title>
        <authorList>
            <person name="Ward N.L."/>
            <person name="Challacombe J.F."/>
            <person name="Janssen P.H."/>
            <person name="Henrissat B."/>
            <person name="Coutinho P.M."/>
            <person name="Wu M."/>
            <person name="Xie G."/>
            <person name="Haft D.H."/>
            <person name="Sait M."/>
            <person name="Badger J."/>
            <person name="Barabote R.D."/>
            <person name="Bradley B."/>
            <person name="Brettin T.S."/>
            <person name="Brinkac L.M."/>
            <person name="Bruce D."/>
            <person name="Creasy T."/>
            <person name="Daugherty S.C."/>
            <person name="Davidsen T.M."/>
            <person name="DeBoy R.T."/>
            <person name="Detter J.C."/>
            <person name="Dodson R.J."/>
            <person name="Durkin A.S."/>
            <person name="Ganapathy A."/>
            <person name="Gwinn-Giglio M."/>
            <person name="Han C.S."/>
            <person name="Khouri H."/>
            <person name="Kiss H."/>
            <person name="Kothari S.P."/>
            <person name="Madupu R."/>
            <person name="Nelson K.E."/>
            <person name="Nelson W.C."/>
            <person name="Paulsen I."/>
            <person name="Penn K."/>
            <person name="Ren Q."/>
            <person name="Rosovitz M.J."/>
            <person name="Selengut J.D."/>
            <person name="Shrivastava S."/>
            <person name="Sullivan S.A."/>
            <person name="Tapia R."/>
            <person name="Thompson L.S."/>
            <person name="Watkins K.L."/>
            <person name="Yang Q."/>
            <person name="Yu C."/>
            <person name="Zafar N."/>
            <person name="Zhou L."/>
            <person name="Kuske C.R."/>
        </authorList>
    </citation>
    <scope>NUCLEOTIDE SEQUENCE [LARGE SCALE GENOMIC DNA]</scope>
    <source>
        <strain evidence="2">ATCC 51196 / DSM 11244 / BCRC 80197 / JCM 7670 / NBRC 15755 / NCIMB 13165 / 161</strain>
    </source>
</reference>
<keyword evidence="2" id="KW-1185">Reference proteome</keyword>
<dbReference type="HOGENOM" id="CLU_079430_2_2_0"/>
<sequence length="155" mass="17191">MSLVKQIDTDTIAAMKAKDAERTGVLRMVKAAFKTREIEKREPLTDAEAQQVLTTMIKQRRESIEQFQKGGRADLAGKEAWEITVIEAYMPKAASEEEIRQLVEEAIAELAVSGDDLGPKDMGTAMKAVQARIQQKGLRADGRMVSEMVKARLAK</sequence>
<dbReference type="Gene3D" id="1.10.10.410">
    <property type="match status" value="1"/>
</dbReference>